<protein>
    <submittedName>
        <fullName evidence="2">Transposase, IS5 family</fullName>
    </submittedName>
</protein>
<dbReference type="InterPro" id="IPR002559">
    <property type="entry name" value="Transposase_11"/>
</dbReference>
<dbReference type="AlphaFoldDB" id="A0A1I6QPD5"/>
<dbReference type="EMBL" id="FOZS01000001">
    <property type="protein sequence ID" value="SFS54347.1"/>
    <property type="molecule type" value="Genomic_DNA"/>
</dbReference>
<organism evidence="2 3">
    <name type="scientific">Halostagnicola kamekurae</name>
    <dbReference type="NCBI Taxonomy" id="619731"/>
    <lineage>
        <taxon>Archaea</taxon>
        <taxon>Methanobacteriati</taxon>
        <taxon>Methanobacteriota</taxon>
        <taxon>Stenosarchaea group</taxon>
        <taxon>Halobacteria</taxon>
        <taxon>Halobacteriales</taxon>
        <taxon>Natrialbaceae</taxon>
        <taxon>Halostagnicola</taxon>
    </lineage>
</organism>
<feature type="domain" description="Transposase IS4-like" evidence="1">
    <location>
        <begin position="88"/>
        <end position="229"/>
    </location>
</feature>
<gene>
    <name evidence="2" type="ORF">SAMN04488556_1426</name>
</gene>
<keyword evidence="3" id="KW-1185">Reference proteome</keyword>
<dbReference type="GO" id="GO:0003677">
    <property type="term" value="F:DNA binding"/>
    <property type="evidence" value="ECO:0007669"/>
    <property type="project" value="InterPro"/>
</dbReference>
<dbReference type="Proteomes" id="UP000199199">
    <property type="component" value="Unassembled WGS sequence"/>
</dbReference>
<evidence type="ECO:0000259" key="1">
    <source>
        <dbReference type="Pfam" id="PF01609"/>
    </source>
</evidence>
<dbReference type="NCBIfam" id="NF033579">
    <property type="entry name" value="transpos_IS5_2"/>
    <property type="match status" value="1"/>
</dbReference>
<evidence type="ECO:0000313" key="3">
    <source>
        <dbReference type="Proteomes" id="UP000199199"/>
    </source>
</evidence>
<proteinExistence type="predicted"/>
<evidence type="ECO:0000313" key="2">
    <source>
        <dbReference type="EMBL" id="SFS54347.1"/>
    </source>
</evidence>
<accession>A0A1I6QPD5</accession>
<dbReference type="InterPro" id="IPR053520">
    <property type="entry name" value="Transposase_Tn903"/>
</dbReference>
<sequence length="230" mass="26651">MIVECCWWSRRSRRLRRRIAALSAGLLEKSYREALDLLNEKPHILGEIGRFKAELPDHSTLVKWFDRIKAALWRVLLCLSAQLHEPSGHAAIDATFFDRENASKHYCRRTNYRVQTLKATALVGTETQAILDVHCTTEKRHDTQLGWHVARRNAGDLGSLAADKGYDWMELRDKLREDGVRLLIKHREFRPIDPRVVRVIDGPRYHQRAMCETVFSTIKRTLGNAVRARS</sequence>
<dbReference type="Pfam" id="PF01609">
    <property type="entry name" value="DDE_Tnp_1"/>
    <property type="match status" value="1"/>
</dbReference>
<reference evidence="3" key="1">
    <citation type="submission" date="2016-10" db="EMBL/GenBank/DDBJ databases">
        <authorList>
            <person name="Varghese N."/>
            <person name="Submissions S."/>
        </authorList>
    </citation>
    <scope>NUCLEOTIDE SEQUENCE [LARGE SCALE GENOMIC DNA]</scope>
    <source>
        <strain evidence="3">DSM 22427</strain>
    </source>
</reference>
<dbReference type="GO" id="GO:0006313">
    <property type="term" value="P:DNA transposition"/>
    <property type="evidence" value="ECO:0007669"/>
    <property type="project" value="InterPro"/>
</dbReference>
<name>A0A1I6QPD5_9EURY</name>
<dbReference type="GO" id="GO:0004803">
    <property type="term" value="F:transposase activity"/>
    <property type="evidence" value="ECO:0007669"/>
    <property type="project" value="InterPro"/>
</dbReference>